<dbReference type="EMBL" id="CP013655">
    <property type="protein sequence ID" value="ALS37514.1"/>
    <property type="molecule type" value="Genomic_DNA"/>
</dbReference>
<keyword evidence="6" id="KW-1133">Transmembrane helix</keyword>
<dbReference type="Proteomes" id="UP000067523">
    <property type="component" value="Chromosome"/>
</dbReference>
<dbReference type="STRING" id="118060.ATZ35_10220"/>
<evidence type="ECO:0000256" key="4">
    <source>
        <dbReference type="ARBA" id="ARBA00023088"/>
    </source>
</evidence>
<feature type="region of interest" description="Disordered" evidence="5">
    <location>
        <begin position="46"/>
        <end position="77"/>
    </location>
</feature>
<keyword evidence="3 7" id="KW-0732">Signal</keyword>
<dbReference type="InterPro" id="IPR019931">
    <property type="entry name" value="LPXTG_anchor"/>
</dbReference>
<evidence type="ECO:0000256" key="6">
    <source>
        <dbReference type="SAM" id="Phobius"/>
    </source>
</evidence>
<feature type="transmembrane region" description="Helical" evidence="6">
    <location>
        <begin position="83"/>
        <end position="105"/>
    </location>
</feature>
<name>A0A0U2WZK6_9ENTE</name>
<dbReference type="PROSITE" id="PS50847">
    <property type="entry name" value="GRAM_POS_ANCHORING"/>
    <property type="match status" value="1"/>
</dbReference>
<accession>A0A0U2WZK6</accession>
<reference evidence="10" key="1">
    <citation type="submission" date="2015-12" db="EMBL/GenBank/DDBJ databases">
        <authorList>
            <person name="Lauer A."/>
            <person name="Humrighouse B."/>
            <person name="Loparev V."/>
            <person name="Shewmaker P.L."/>
            <person name="Whitney A.M."/>
            <person name="McLaughlin R.W."/>
        </authorList>
    </citation>
    <scope>NUCLEOTIDE SEQUENCE [LARGE SCALE GENOMIC DNA]</scope>
    <source>
        <strain evidence="10">LMG 26678</strain>
    </source>
</reference>
<keyword evidence="6" id="KW-0812">Transmembrane</keyword>
<dbReference type="RefSeq" id="WP_208927170.1">
    <property type="nucleotide sequence ID" value="NZ_CP013655.1"/>
</dbReference>
<evidence type="ECO:0000259" key="8">
    <source>
        <dbReference type="PROSITE" id="PS50847"/>
    </source>
</evidence>
<proteinExistence type="predicted"/>
<evidence type="ECO:0000256" key="7">
    <source>
        <dbReference type="SAM" id="SignalP"/>
    </source>
</evidence>
<dbReference type="KEGG" id="erx:ATZ35_10220"/>
<evidence type="ECO:0000256" key="1">
    <source>
        <dbReference type="ARBA" id="ARBA00022512"/>
    </source>
</evidence>
<evidence type="ECO:0000256" key="2">
    <source>
        <dbReference type="ARBA" id="ARBA00022525"/>
    </source>
</evidence>
<organism evidence="9 10">
    <name type="scientific">Enterococcus rotai</name>
    <dbReference type="NCBI Taxonomy" id="118060"/>
    <lineage>
        <taxon>Bacteria</taxon>
        <taxon>Bacillati</taxon>
        <taxon>Bacillota</taxon>
        <taxon>Bacilli</taxon>
        <taxon>Lactobacillales</taxon>
        <taxon>Enterococcaceae</taxon>
        <taxon>Enterococcus</taxon>
    </lineage>
</organism>
<protein>
    <submittedName>
        <fullName evidence="9">Cell wall protein</fullName>
    </submittedName>
</protein>
<evidence type="ECO:0000256" key="3">
    <source>
        <dbReference type="ARBA" id="ARBA00022729"/>
    </source>
</evidence>
<keyword evidence="6" id="KW-0472">Membrane</keyword>
<feature type="domain" description="Gram-positive cocci surface proteins LPxTG" evidence="8">
    <location>
        <begin position="77"/>
        <end position="115"/>
    </location>
</feature>
<evidence type="ECO:0000313" key="9">
    <source>
        <dbReference type="EMBL" id="ALS37514.1"/>
    </source>
</evidence>
<dbReference type="NCBIfam" id="TIGR01167">
    <property type="entry name" value="LPXTG_anchor"/>
    <property type="match status" value="1"/>
</dbReference>
<evidence type="ECO:0000256" key="5">
    <source>
        <dbReference type="SAM" id="MobiDB-lite"/>
    </source>
</evidence>
<dbReference type="AlphaFoldDB" id="A0A0U2WZK6"/>
<keyword evidence="4" id="KW-0572">Peptidoglycan-anchor</keyword>
<keyword evidence="10" id="KW-1185">Reference proteome</keyword>
<sequence length="116" mass="12663">MKKQRMICFVLTPLIFLAVSFGTINEAAAEEGGQVQTNAGIVFKESDSSTAQTNESTHNDSSSSELPNTGKKPTGRLPNTGDLIKVSMLFAGGALILIALIVFFWKKRKRVKRECE</sequence>
<keyword evidence="1" id="KW-0134">Cell wall</keyword>
<keyword evidence="2" id="KW-0964">Secreted</keyword>
<evidence type="ECO:0000313" key="10">
    <source>
        <dbReference type="Proteomes" id="UP000067523"/>
    </source>
</evidence>
<gene>
    <name evidence="9" type="ORF">ATZ35_10220</name>
</gene>
<feature type="compositionally biased region" description="Polar residues" evidence="5">
    <location>
        <begin position="48"/>
        <end position="67"/>
    </location>
</feature>
<dbReference type="Pfam" id="PF00746">
    <property type="entry name" value="Gram_pos_anchor"/>
    <property type="match status" value="1"/>
</dbReference>
<feature type="signal peptide" evidence="7">
    <location>
        <begin position="1"/>
        <end position="29"/>
    </location>
</feature>
<feature type="chain" id="PRO_5006833995" evidence="7">
    <location>
        <begin position="30"/>
        <end position="116"/>
    </location>
</feature>